<proteinExistence type="predicted"/>
<gene>
    <name evidence="1" type="ORF">UFOVP219_12</name>
</gene>
<evidence type="ECO:0000313" key="1">
    <source>
        <dbReference type="EMBL" id="CAB5218399.1"/>
    </source>
</evidence>
<accession>A0A6J7WK14</accession>
<name>A0A6J7WK14_9CAUD</name>
<organism evidence="1">
    <name type="scientific">uncultured Caudovirales phage</name>
    <dbReference type="NCBI Taxonomy" id="2100421"/>
    <lineage>
        <taxon>Viruses</taxon>
        <taxon>Duplodnaviria</taxon>
        <taxon>Heunggongvirae</taxon>
        <taxon>Uroviricota</taxon>
        <taxon>Caudoviricetes</taxon>
        <taxon>Peduoviridae</taxon>
        <taxon>Maltschvirus</taxon>
        <taxon>Maltschvirus maltsch</taxon>
    </lineage>
</organism>
<sequence>MCQVSSFNSDHEKCIQGCNCCKSKDSAAAVSATLAERERIIKLLEEHAHPEAEAEYLIECDLCGRYYGVGLAIALIKGEK</sequence>
<protein>
    <submittedName>
        <fullName evidence="1">Uncharacterized protein</fullName>
    </submittedName>
</protein>
<reference evidence="1" key="1">
    <citation type="submission" date="2020-05" db="EMBL/GenBank/DDBJ databases">
        <authorList>
            <person name="Chiriac C."/>
            <person name="Salcher M."/>
            <person name="Ghai R."/>
            <person name="Kavagutti S V."/>
        </authorList>
    </citation>
    <scope>NUCLEOTIDE SEQUENCE</scope>
</reference>
<dbReference type="EMBL" id="LR798260">
    <property type="protein sequence ID" value="CAB5218399.1"/>
    <property type="molecule type" value="Genomic_DNA"/>
</dbReference>